<dbReference type="EMBL" id="CAJOBC010001775">
    <property type="protein sequence ID" value="CAF3698090.1"/>
    <property type="molecule type" value="Genomic_DNA"/>
</dbReference>
<dbReference type="Pfam" id="PF03114">
    <property type="entry name" value="BAR"/>
    <property type="match status" value="1"/>
</dbReference>
<dbReference type="Proteomes" id="UP000663829">
    <property type="component" value="Unassembled WGS sequence"/>
</dbReference>
<dbReference type="Gene3D" id="1.20.1270.60">
    <property type="entry name" value="Arfaptin homology (AH) domain/BAR domain"/>
    <property type="match status" value="1"/>
</dbReference>
<dbReference type="GO" id="GO:0000462">
    <property type="term" value="P:maturation of SSU-rRNA from tricistronic rRNA transcript (SSU-rRNA, 5.8S rRNA, LSU-rRNA)"/>
    <property type="evidence" value="ECO:0007669"/>
    <property type="project" value="TreeGrafter"/>
</dbReference>
<dbReference type="InterPro" id="IPR001680">
    <property type="entry name" value="WD40_rpt"/>
</dbReference>
<dbReference type="SUPFAM" id="SSF50978">
    <property type="entry name" value="WD40 repeat-like"/>
    <property type="match status" value="1"/>
</dbReference>
<dbReference type="PANTHER" id="PTHR44267:SF1">
    <property type="entry name" value="WD REPEAT-CONTAINING PROTEIN 43"/>
    <property type="match status" value="1"/>
</dbReference>
<evidence type="ECO:0000256" key="3">
    <source>
        <dbReference type="SAM" id="MobiDB-lite"/>
    </source>
</evidence>
<dbReference type="EMBL" id="CAJNOQ010001775">
    <property type="protein sequence ID" value="CAF0918301.1"/>
    <property type="molecule type" value="Genomic_DNA"/>
</dbReference>
<dbReference type="AlphaFoldDB" id="A0A814ASA4"/>
<evidence type="ECO:0000256" key="2">
    <source>
        <dbReference type="ARBA" id="ARBA00023242"/>
    </source>
</evidence>
<feature type="domain" description="BAR" evidence="4">
    <location>
        <begin position="30"/>
        <end position="276"/>
    </location>
</feature>
<reference evidence="5" key="1">
    <citation type="submission" date="2021-02" db="EMBL/GenBank/DDBJ databases">
        <authorList>
            <person name="Nowell W R."/>
        </authorList>
    </citation>
    <scope>NUCLEOTIDE SEQUENCE</scope>
</reference>
<evidence type="ECO:0000259" key="4">
    <source>
        <dbReference type="PROSITE" id="PS51021"/>
    </source>
</evidence>
<evidence type="ECO:0000313" key="7">
    <source>
        <dbReference type="Proteomes" id="UP000663829"/>
    </source>
</evidence>
<evidence type="ECO:0000313" key="5">
    <source>
        <dbReference type="EMBL" id="CAF0918301.1"/>
    </source>
</evidence>
<dbReference type="GO" id="GO:0005730">
    <property type="term" value="C:nucleolus"/>
    <property type="evidence" value="ECO:0007669"/>
    <property type="project" value="TreeGrafter"/>
</dbReference>
<feature type="region of interest" description="Disordered" evidence="3">
    <location>
        <begin position="185"/>
        <end position="204"/>
    </location>
</feature>
<dbReference type="InterPro" id="IPR015943">
    <property type="entry name" value="WD40/YVTN_repeat-like_dom_sf"/>
</dbReference>
<dbReference type="Gene3D" id="2.130.10.10">
    <property type="entry name" value="YVTN repeat-like/Quinoprotein amine dehydrogenase"/>
    <property type="match status" value="1"/>
</dbReference>
<dbReference type="SMART" id="SM00721">
    <property type="entry name" value="BAR"/>
    <property type="match status" value="1"/>
</dbReference>
<feature type="region of interest" description="Disordered" evidence="3">
    <location>
        <begin position="384"/>
        <end position="410"/>
    </location>
</feature>
<dbReference type="InterPro" id="IPR052414">
    <property type="entry name" value="U3_snoRNA-assoc_WDR"/>
</dbReference>
<dbReference type="InterPro" id="IPR004148">
    <property type="entry name" value="BAR_dom"/>
</dbReference>
<proteinExistence type="predicted"/>
<comment type="caution">
    <text evidence="5">The sequence shown here is derived from an EMBL/GenBank/DDBJ whole genome shotgun (WGS) entry which is preliminary data.</text>
</comment>
<feature type="compositionally biased region" description="Basic residues" evidence="3">
    <location>
        <begin position="384"/>
        <end position="394"/>
    </location>
</feature>
<keyword evidence="2" id="KW-0539">Nucleus</keyword>
<dbReference type="CDD" id="cd07594">
    <property type="entry name" value="BAR_Endophilin_B"/>
    <property type="match status" value="1"/>
</dbReference>
<dbReference type="PROSITE" id="PS51021">
    <property type="entry name" value="BAR"/>
    <property type="match status" value="1"/>
</dbReference>
<evidence type="ECO:0000256" key="1">
    <source>
        <dbReference type="ARBA" id="ARBA00004123"/>
    </source>
</evidence>
<comment type="subcellular location">
    <subcellularLocation>
        <location evidence="1">Nucleus</location>
    </subcellularLocation>
</comment>
<name>A0A814ASA4_9BILA</name>
<dbReference type="GO" id="GO:0005737">
    <property type="term" value="C:cytoplasm"/>
    <property type="evidence" value="ECO:0007669"/>
    <property type="project" value="InterPro"/>
</dbReference>
<organism evidence="5 7">
    <name type="scientific">Didymodactylos carnosus</name>
    <dbReference type="NCBI Taxonomy" id="1234261"/>
    <lineage>
        <taxon>Eukaryota</taxon>
        <taxon>Metazoa</taxon>
        <taxon>Spiralia</taxon>
        <taxon>Gnathifera</taxon>
        <taxon>Rotifera</taxon>
        <taxon>Eurotatoria</taxon>
        <taxon>Bdelloidea</taxon>
        <taxon>Philodinida</taxon>
        <taxon>Philodinidae</taxon>
        <taxon>Didymodactylos</taxon>
    </lineage>
</organism>
<dbReference type="PANTHER" id="PTHR44267">
    <property type="entry name" value="WD REPEAT-CONTAINING PROTEIN 43"/>
    <property type="match status" value="1"/>
</dbReference>
<dbReference type="InterPro" id="IPR027267">
    <property type="entry name" value="AH/BAR_dom_sf"/>
</dbReference>
<keyword evidence="7" id="KW-1185">Reference proteome</keyword>
<protein>
    <recommendedName>
        <fullName evidence="4">BAR domain-containing protein</fullName>
    </recommendedName>
</protein>
<dbReference type="Pfam" id="PF00400">
    <property type="entry name" value="WD40"/>
    <property type="match status" value="2"/>
</dbReference>
<gene>
    <name evidence="5" type="ORF">GPM918_LOCUS9514</name>
    <name evidence="6" type="ORF">SRO942_LOCUS9515</name>
</gene>
<evidence type="ECO:0000313" key="6">
    <source>
        <dbReference type="EMBL" id="CAF3698090.1"/>
    </source>
</evidence>
<dbReference type="InterPro" id="IPR036322">
    <property type="entry name" value="WD40_repeat_dom_sf"/>
</dbReference>
<dbReference type="OrthoDB" id="14167at2759"/>
<dbReference type="Proteomes" id="UP000681722">
    <property type="component" value="Unassembled WGS sequence"/>
</dbReference>
<dbReference type="SMART" id="SM00320">
    <property type="entry name" value="WD40"/>
    <property type="match status" value="4"/>
</dbReference>
<sequence>MGLNLLVVYLTAENPDAGTFLSRAKQFTEEKLGQAVDKTEYDSNFEQLLARADRTKGWTERLSQHVESVLQPNPNERLEDFILTKLDQKAVNKPNNLEILGQVMYDAGNDFGPSTQYGSALIKCGNAHLKLGLAEKEFVQSSATSFIQPLKSYLDGEMKSLTVISFLEKERRILETKRLDLDAARSKKKKGKTNVSAPSSPAFLDNDAEIRNSQTEFDRQYEITRLMLDGITNSHNHHLRCLNDFVDSELQYHKQSVQVLEDLRKQLGLTTKSNTNSLTTLPKKQPIPQRVATVKFDYDATDLNEITIKAYKTIPMSSSVANLTSVSYTAKSNNNSMIGFVSQDGTVRFYDTSVSLLKTEFTPSSHLNTACTCLTWAPKSRLKQGVSKKKRRRTSSNIKSSDGEEANNDDPVIDSELKSLDLVAIGTTSGNILLFSVSKGKMHSELHGGHTSKVNSICWSTSQQDVIYSCSDDKHICEWTISTGILKQRWKASKSGPVTALAFDNKNHYLLSASKDIVIWNTKNKEKLKILTGHSSNIKQFYIYDELTEENEYSLLFSSAENDRILCCWKILPSSTDEEEIDSSTACVSLALTESIISFSVCALTDDKNRLLTIVLSQIGKLYVFELKLNKLKKTKPKTIIEIVSPTNNNIQLPILCSYALGTSEILISYGTILKPKFEYLTLDYTQSQQILKREDPSRSTISAEEQVTLIKNATKPTNATVLTQTISQPNMLNKQQITKRPATEIIQTEIPLSERLNAVELHEQNSQIPAADSLVTLLSQGLQSGDKAILESNNSIMFS</sequence>
<dbReference type="SUPFAM" id="SSF103657">
    <property type="entry name" value="BAR/IMD domain-like"/>
    <property type="match status" value="1"/>
</dbReference>
<accession>A0A814ASA4</accession>